<sequence>MVNHRQNRILILLFVGVFMGSLDISIVGPALPSIQTYFTVNDRMLSWVFTIYILFFMLGTPVMAKLSDIYGRKAIYLLDILLFTIGSLLTITSFSFEMLLFGRAIQGLGAGGIFPVANAFIGDIFPPEKRGGALGILSSVWGWSSVMGPILGGVLLQYGWQWLFIINLPITITVIVLSLKILPGGERNNNVTFDWWGVLVLGLLVTFLAYGINQINTDTFLTSLLSVDVFPYLLLAVALLPILWKIEKKAQDPLIQVDLFKSREVKLVNSIMVGTGLVQAATVFIPAFIIVALAFSSTGASLMLIPVVLTMAVGAPVVGKLLDKFGSRNIMLIGSLIMASGLLIAGIFARDFYLLILAGVLIGVGMSTTIGSPPRYIMLVETPPRERASGQALLNIITSAGQLVGGALVGAFIGSYNGQLMGYQYAYLFIGLVAIVMAILAVGLKSRKEQIEAAM</sequence>
<dbReference type="PATRIC" id="fig|2162.10.peg.1256"/>
<feature type="transmembrane region" description="Helical" evidence="5">
    <location>
        <begin position="330"/>
        <end position="348"/>
    </location>
</feature>
<dbReference type="PROSITE" id="PS50850">
    <property type="entry name" value="MFS"/>
    <property type="match status" value="1"/>
</dbReference>
<evidence type="ECO:0000313" key="8">
    <source>
        <dbReference type="EMBL" id="CEL24837.1"/>
    </source>
</evidence>
<feature type="transmembrane region" description="Helical" evidence="5">
    <location>
        <begin position="193"/>
        <end position="212"/>
    </location>
</feature>
<dbReference type="EMBL" id="LN734822">
    <property type="protein sequence ID" value="CEL24837.1"/>
    <property type="molecule type" value="Genomic_DNA"/>
</dbReference>
<evidence type="ECO:0000256" key="5">
    <source>
        <dbReference type="SAM" id="Phobius"/>
    </source>
</evidence>
<dbReference type="GeneID" id="26739449"/>
<feature type="transmembrane region" description="Helical" evidence="5">
    <location>
        <begin position="9"/>
        <end position="32"/>
    </location>
</feature>
<feature type="transmembrane region" description="Helical" evidence="5">
    <location>
        <begin position="162"/>
        <end position="181"/>
    </location>
</feature>
<dbReference type="CDD" id="cd17321">
    <property type="entry name" value="MFS_MMR_MDR_like"/>
    <property type="match status" value="1"/>
</dbReference>
<dbReference type="Pfam" id="PF07690">
    <property type="entry name" value="MFS_1"/>
    <property type="match status" value="2"/>
</dbReference>
<dbReference type="InterPro" id="IPR036259">
    <property type="entry name" value="MFS_trans_sf"/>
</dbReference>
<dbReference type="InterPro" id="IPR020846">
    <property type="entry name" value="MFS_dom"/>
</dbReference>
<keyword evidence="3 5" id="KW-1133">Transmembrane helix</keyword>
<protein>
    <submittedName>
        <fullName evidence="7">MFS transporter</fullName>
    </submittedName>
    <submittedName>
        <fullName evidence="8">Major facilitator superfamily protein</fullName>
    </submittedName>
</protein>
<evidence type="ECO:0000313" key="10">
    <source>
        <dbReference type="Proteomes" id="UP000062768"/>
    </source>
</evidence>
<dbReference type="SUPFAM" id="SSF103473">
    <property type="entry name" value="MFS general substrate transporter"/>
    <property type="match status" value="1"/>
</dbReference>
<evidence type="ECO:0000256" key="4">
    <source>
        <dbReference type="ARBA" id="ARBA00023136"/>
    </source>
</evidence>
<dbReference type="Proteomes" id="UP000029661">
    <property type="component" value="Chromosome"/>
</dbReference>
<dbReference type="PANTHER" id="PTHR23501:SF190">
    <property type="entry name" value="MAJOR FACILITATOR SUPERFAMILY MFS_1"/>
    <property type="match status" value="1"/>
</dbReference>
<name>A0A089ZD89_METFO</name>
<evidence type="ECO:0000313" key="9">
    <source>
        <dbReference type="Proteomes" id="UP000029661"/>
    </source>
</evidence>
<evidence type="ECO:0000256" key="1">
    <source>
        <dbReference type="ARBA" id="ARBA00004141"/>
    </source>
</evidence>
<feature type="transmembrane region" description="Helical" evidence="5">
    <location>
        <begin position="44"/>
        <end position="64"/>
    </location>
</feature>
<dbReference type="GO" id="GO:0005886">
    <property type="term" value="C:plasma membrane"/>
    <property type="evidence" value="ECO:0007669"/>
    <property type="project" value="TreeGrafter"/>
</dbReference>
<reference evidence="8" key="2">
    <citation type="submission" date="2014-09" db="EMBL/GenBank/DDBJ databases">
        <authorList>
            <person name="Bishop-Lilly K.A."/>
            <person name="Broomall S.M."/>
            <person name="Chain P.S."/>
            <person name="Chertkov O."/>
            <person name="Coyne S.R."/>
            <person name="Daligault H.E."/>
            <person name="Davenport K.W."/>
            <person name="Erkkila T."/>
            <person name="Frey K.G."/>
            <person name="Gibbons H.S."/>
            <person name="Gu W."/>
            <person name="Jaissle J."/>
            <person name="Johnson S.L."/>
            <person name="Koroleva G.I."/>
            <person name="Ladner J.T."/>
            <person name="Lo C.-C."/>
            <person name="Minogue T.D."/>
            <person name="Munk C."/>
            <person name="Palacios G.F."/>
            <person name="Redden C.L."/>
            <person name="Rosenzweig C.N."/>
            <person name="Scholz M.B."/>
            <person name="Teshima H."/>
            <person name="Xu Y."/>
        </authorList>
    </citation>
    <scope>NUCLEOTIDE SEQUENCE</scope>
    <source>
        <strain evidence="8">Mb9</strain>
    </source>
</reference>
<dbReference type="KEGG" id="mfc:BRM9_1141"/>
<accession>A0A089ZD89</accession>
<comment type="subcellular location">
    <subcellularLocation>
        <location evidence="1">Membrane</location>
        <topology evidence="1">Multi-pass membrane protein</topology>
    </subcellularLocation>
</comment>
<keyword evidence="2 5" id="KW-0812">Transmembrane</keyword>
<dbReference type="Gene3D" id="1.20.1250.20">
    <property type="entry name" value="MFS general substrate transporter like domains"/>
    <property type="match status" value="1"/>
</dbReference>
<keyword evidence="10" id="KW-1185">Reference proteome</keyword>
<feature type="transmembrane region" description="Helical" evidence="5">
    <location>
        <begin position="76"/>
        <end position="94"/>
    </location>
</feature>
<dbReference type="GO" id="GO:0012505">
    <property type="term" value="C:endomembrane system"/>
    <property type="evidence" value="ECO:0007669"/>
    <property type="project" value="UniProtKB-SubCell"/>
</dbReference>
<dbReference type="InterPro" id="IPR001958">
    <property type="entry name" value="Tet-R_TetA/multi-R_MdtG-like"/>
</dbReference>
<gene>
    <name evidence="7" type="ORF">BRM9_1141</name>
    <name evidence="8" type="ORF">MB9_1199</name>
</gene>
<feature type="transmembrane region" description="Helical" evidence="5">
    <location>
        <begin position="354"/>
        <end position="371"/>
    </location>
</feature>
<evidence type="ECO:0000256" key="2">
    <source>
        <dbReference type="ARBA" id="ARBA00022692"/>
    </source>
</evidence>
<dbReference type="Proteomes" id="UP000062768">
    <property type="component" value="Chromosome I"/>
</dbReference>
<dbReference type="EMBL" id="CP006933">
    <property type="protein sequence ID" value="AIS31957.1"/>
    <property type="molecule type" value="Genomic_DNA"/>
</dbReference>
<feature type="transmembrane region" description="Helical" evidence="5">
    <location>
        <begin position="425"/>
        <end position="444"/>
    </location>
</feature>
<feature type="transmembrane region" description="Helical" evidence="5">
    <location>
        <begin position="224"/>
        <end position="246"/>
    </location>
</feature>
<dbReference type="AlphaFoldDB" id="A0A089ZD89"/>
<dbReference type="InterPro" id="IPR011701">
    <property type="entry name" value="MFS"/>
</dbReference>
<evidence type="ECO:0000256" key="3">
    <source>
        <dbReference type="ARBA" id="ARBA00022989"/>
    </source>
</evidence>
<dbReference type="RefSeq" id="WP_048085105.1">
    <property type="nucleotide sequence ID" value="NZ_CP006933.1"/>
</dbReference>
<reference evidence="7" key="1">
    <citation type="submission" date="2013-12" db="EMBL/GenBank/DDBJ databases">
        <title>The complete genome sequence of Methanobacterium sp. BRM9.</title>
        <authorList>
            <consortium name="Pastoral Greenhouse Gas Research Consortium"/>
            <person name="Kelly W.J."/>
            <person name="Leahy S.C."/>
            <person name="Perry R."/>
            <person name="Li D."/>
            <person name="Altermann E."/>
            <person name="Lambie S.C."/>
            <person name="Attwood G.T."/>
        </authorList>
    </citation>
    <scope>NUCLEOTIDE SEQUENCE [LARGE SCALE GENOMIC DNA]</scope>
    <source>
        <strain evidence="7">BRM9</strain>
    </source>
</reference>
<dbReference type="PANTHER" id="PTHR23501">
    <property type="entry name" value="MAJOR FACILITATOR SUPERFAMILY"/>
    <property type="match status" value="1"/>
</dbReference>
<feature type="transmembrane region" description="Helical" evidence="5">
    <location>
        <begin position="133"/>
        <end position="156"/>
    </location>
</feature>
<feature type="transmembrane region" description="Helical" evidence="5">
    <location>
        <begin position="300"/>
        <end position="318"/>
    </location>
</feature>
<dbReference type="OrthoDB" id="117970at2157"/>
<feature type="transmembrane region" description="Helical" evidence="5">
    <location>
        <begin position="267"/>
        <end position="294"/>
    </location>
</feature>
<dbReference type="PRINTS" id="PR01035">
    <property type="entry name" value="TCRTETA"/>
</dbReference>
<proteinExistence type="predicted"/>
<evidence type="ECO:0000313" key="7">
    <source>
        <dbReference type="EMBL" id="AIS31957.1"/>
    </source>
</evidence>
<feature type="domain" description="Major facilitator superfamily (MFS) profile" evidence="6">
    <location>
        <begin position="9"/>
        <end position="449"/>
    </location>
</feature>
<keyword evidence="4 5" id="KW-0472">Membrane</keyword>
<evidence type="ECO:0000259" key="6">
    <source>
        <dbReference type="PROSITE" id="PS50850"/>
    </source>
</evidence>
<feature type="transmembrane region" description="Helical" evidence="5">
    <location>
        <begin position="100"/>
        <end position="121"/>
    </location>
</feature>
<feature type="transmembrane region" description="Helical" evidence="5">
    <location>
        <begin position="392"/>
        <end position="413"/>
    </location>
</feature>
<dbReference type="GO" id="GO:0022857">
    <property type="term" value="F:transmembrane transporter activity"/>
    <property type="evidence" value="ECO:0007669"/>
    <property type="project" value="InterPro"/>
</dbReference>
<organism evidence="7 9">
    <name type="scientific">Methanobacterium formicicum</name>
    <dbReference type="NCBI Taxonomy" id="2162"/>
    <lineage>
        <taxon>Archaea</taxon>
        <taxon>Methanobacteriati</taxon>
        <taxon>Methanobacteriota</taxon>
        <taxon>Methanomada group</taxon>
        <taxon>Methanobacteria</taxon>
        <taxon>Methanobacteriales</taxon>
        <taxon>Methanobacteriaceae</taxon>
        <taxon>Methanobacterium</taxon>
    </lineage>
</organism>
<dbReference type="Gene3D" id="1.20.1720.10">
    <property type="entry name" value="Multidrug resistance protein D"/>
    <property type="match status" value="1"/>
</dbReference>